<name>A0ABU9XXY4_9SPHN</name>
<dbReference type="EMBL" id="JBDIME010000001">
    <property type="protein sequence ID" value="MEN2788425.1"/>
    <property type="molecule type" value="Genomic_DNA"/>
</dbReference>
<comment type="caution">
    <text evidence="2">The sequence shown here is derived from an EMBL/GenBank/DDBJ whole genome shotgun (WGS) entry which is preliminary data.</text>
</comment>
<dbReference type="Proteomes" id="UP001419910">
    <property type="component" value="Unassembled WGS sequence"/>
</dbReference>
<dbReference type="SUPFAM" id="SSF46785">
    <property type="entry name" value="Winged helix' DNA-binding domain"/>
    <property type="match status" value="1"/>
</dbReference>
<evidence type="ECO:0000259" key="1">
    <source>
        <dbReference type="Pfam" id="PF12802"/>
    </source>
</evidence>
<organism evidence="2 3">
    <name type="scientific">Sphingomonas oligophenolica</name>
    <dbReference type="NCBI Taxonomy" id="301154"/>
    <lineage>
        <taxon>Bacteria</taxon>
        <taxon>Pseudomonadati</taxon>
        <taxon>Pseudomonadota</taxon>
        <taxon>Alphaproteobacteria</taxon>
        <taxon>Sphingomonadales</taxon>
        <taxon>Sphingomonadaceae</taxon>
        <taxon>Sphingomonas</taxon>
    </lineage>
</organism>
<feature type="domain" description="HTH marR-type" evidence="1">
    <location>
        <begin position="39"/>
        <end position="89"/>
    </location>
</feature>
<dbReference type="RefSeq" id="WP_343888047.1">
    <property type="nucleotide sequence ID" value="NZ_BAAAEH010000005.1"/>
</dbReference>
<reference evidence="2 3" key="1">
    <citation type="submission" date="2024-05" db="EMBL/GenBank/DDBJ databases">
        <authorList>
            <person name="Liu Q."/>
            <person name="Xin Y.-H."/>
        </authorList>
    </citation>
    <scope>NUCLEOTIDE SEQUENCE [LARGE SCALE GENOMIC DNA]</scope>
    <source>
        <strain evidence="2 3">CGMCC 1.10181</strain>
    </source>
</reference>
<sequence>MESRDRLGTLLRNLIDRLDGDVEQRYRDDGLNFRPRFAPVVRALAALGPTSIAAIARHEGMRHSAVSQTVAQMQGQGLVHLAQGADGRERIVGPTPALTAILPRIERHWAATSAAAAGLEAELPNPLAATLQAAIEALDQRSFAERARIHFVTEPSNAAD</sequence>
<evidence type="ECO:0000313" key="3">
    <source>
        <dbReference type="Proteomes" id="UP001419910"/>
    </source>
</evidence>
<proteinExistence type="predicted"/>
<dbReference type="InterPro" id="IPR000835">
    <property type="entry name" value="HTH_MarR-typ"/>
</dbReference>
<evidence type="ECO:0000313" key="2">
    <source>
        <dbReference type="EMBL" id="MEN2788425.1"/>
    </source>
</evidence>
<dbReference type="InterPro" id="IPR036388">
    <property type="entry name" value="WH-like_DNA-bd_sf"/>
</dbReference>
<dbReference type="InterPro" id="IPR036390">
    <property type="entry name" value="WH_DNA-bd_sf"/>
</dbReference>
<keyword evidence="3" id="KW-1185">Reference proteome</keyword>
<accession>A0ABU9XXY4</accession>
<dbReference type="Pfam" id="PF12802">
    <property type="entry name" value="MarR_2"/>
    <property type="match status" value="1"/>
</dbReference>
<protein>
    <submittedName>
        <fullName evidence="2">Helix-turn-helix domain-containing protein</fullName>
    </submittedName>
</protein>
<gene>
    <name evidence="2" type="ORF">ABC974_02210</name>
</gene>
<dbReference type="Gene3D" id="1.10.10.10">
    <property type="entry name" value="Winged helix-like DNA-binding domain superfamily/Winged helix DNA-binding domain"/>
    <property type="match status" value="1"/>
</dbReference>